<proteinExistence type="predicted"/>
<gene>
    <name evidence="1" type="ORF">BDM02DRAFT_2126055</name>
</gene>
<evidence type="ECO:0000313" key="1">
    <source>
        <dbReference type="EMBL" id="KAF9653037.1"/>
    </source>
</evidence>
<evidence type="ECO:0000313" key="2">
    <source>
        <dbReference type="Proteomes" id="UP000886501"/>
    </source>
</evidence>
<reference evidence="1" key="1">
    <citation type="submission" date="2019-10" db="EMBL/GenBank/DDBJ databases">
        <authorList>
            <consortium name="DOE Joint Genome Institute"/>
            <person name="Kuo A."/>
            <person name="Miyauchi S."/>
            <person name="Kiss E."/>
            <person name="Drula E."/>
            <person name="Kohler A."/>
            <person name="Sanchez-Garcia M."/>
            <person name="Andreopoulos B."/>
            <person name="Barry K.W."/>
            <person name="Bonito G."/>
            <person name="Buee M."/>
            <person name="Carver A."/>
            <person name="Chen C."/>
            <person name="Cichocki N."/>
            <person name="Clum A."/>
            <person name="Culley D."/>
            <person name="Crous P.W."/>
            <person name="Fauchery L."/>
            <person name="Girlanda M."/>
            <person name="Hayes R."/>
            <person name="Keri Z."/>
            <person name="Labutti K."/>
            <person name="Lipzen A."/>
            <person name="Lombard V."/>
            <person name="Magnuson J."/>
            <person name="Maillard F."/>
            <person name="Morin E."/>
            <person name="Murat C."/>
            <person name="Nolan M."/>
            <person name="Ohm R."/>
            <person name="Pangilinan J."/>
            <person name="Pereira M."/>
            <person name="Perotto S."/>
            <person name="Peter M."/>
            <person name="Riley R."/>
            <person name="Sitrit Y."/>
            <person name="Stielow B."/>
            <person name="Szollosi G."/>
            <person name="Zifcakova L."/>
            <person name="Stursova M."/>
            <person name="Spatafora J.W."/>
            <person name="Tedersoo L."/>
            <person name="Vaario L.-M."/>
            <person name="Yamada A."/>
            <person name="Yan M."/>
            <person name="Wang P."/>
            <person name="Xu J."/>
            <person name="Bruns T."/>
            <person name="Baldrian P."/>
            <person name="Vilgalys R."/>
            <person name="Henrissat B."/>
            <person name="Grigoriev I.V."/>
            <person name="Hibbett D."/>
            <person name="Nagy L.G."/>
            <person name="Martin F.M."/>
        </authorList>
    </citation>
    <scope>NUCLEOTIDE SEQUENCE</scope>
    <source>
        <strain evidence="1">P2</strain>
    </source>
</reference>
<comment type="caution">
    <text evidence="1">The sequence shown here is derived from an EMBL/GenBank/DDBJ whole genome shotgun (WGS) entry which is preliminary data.</text>
</comment>
<dbReference type="EMBL" id="MU117965">
    <property type="protein sequence ID" value="KAF9653037.1"/>
    <property type="molecule type" value="Genomic_DNA"/>
</dbReference>
<organism evidence="1 2">
    <name type="scientific">Thelephora ganbajun</name>
    <name type="common">Ganba fungus</name>
    <dbReference type="NCBI Taxonomy" id="370292"/>
    <lineage>
        <taxon>Eukaryota</taxon>
        <taxon>Fungi</taxon>
        <taxon>Dikarya</taxon>
        <taxon>Basidiomycota</taxon>
        <taxon>Agaricomycotina</taxon>
        <taxon>Agaricomycetes</taxon>
        <taxon>Thelephorales</taxon>
        <taxon>Thelephoraceae</taxon>
        <taxon>Thelephora</taxon>
    </lineage>
</organism>
<dbReference type="Proteomes" id="UP000886501">
    <property type="component" value="Unassembled WGS sequence"/>
</dbReference>
<sequence>MSVTIFDPVFTPDDASYLRDHAGYVVLSTEPENYEASSDTVAYMPHCDLSLFETFLRDNWFPGRISNIVLVGNNLSDYADNIPSRKLSAVYPCVAKLVPYLESRPIPRSDLLWSAFNSISMQRIRGSAVLPKYDDHHFWSQSQSDATTLIIRQKQTIPRYRKTDGAILERRKIEGEGERGERMQKL</sequence>
<protein>
    <submittedName>
        <fullName evidence="1">Uncharacterized protein</fullName>
    </submittedName>
</protein>
<name>A0ACB6ZTV3_THEGA</name>
<keyword evidence="2" id="KW-1185">Reference proteome</keyword>
<accession>A0ACB6ZTV3</accession>
<reference evidence="1" key="2">
    <citation type="journal article" date="2020" name="Nat. Commun.">
        <title>Large-scale genome sequencing of mycorrhizal fungi provides insights into the early evolution of symbiotic traits.</title>
        <authorList>
            <person name="Miyauchi S."/>
            <person name="Kiss E."/>
            <person name="Kuo A."/>
            <person name="Drula E."/>
            <person name="Kohler A."/>
            <person name="Sanchez-Garcia M."/>
            <person name="Morin E."/>
            <person name="Andreopoulos B."/>
            <person name="Barry K.W."/>
            <person name="Bonito G."/>
            <person name="Buee M."/>
            <person name="Carver A."/>
            <person name="Chen C."/>
            <person name="Cichocki N."/>
            <person name="Clum A."/>
            <person name="Culley D."/>
            <person name="Crous P.W."/>
            <person name="Fauchery L."/>
            <person name="Girlanda M."/>
            <person name="Hayes R.D."/>
            <person name="Keri Z."/>
            <person name="LaButti K."/>
            <person name="Lipzen A."/>
            <person name="Lombard V."/>
            <person name="Magnuson J."/>
            <person name="Maillard F."/>
            <person name="Murat C."/>
            <person name="Nolan M."/>
            <person name="Ohm R.A."/>
            <person name="Pangilinan J."/>
            <person name="Pereira M.F."/>
            <person name="Perotto S."/>
            <person name="Peter M."/>
            <person name="Pfister S."/>
            <person name="Riley R."/>
            <person name="Sitrit Y."/>
            <person name="Stielow J.B."/>
            <person name="Szollosi G."/>
            <person name="Zifcakova L."/>
            <person name="Stursova M."/>
            <person name="Spatafora J.W."/>
            <person name="Tedersoo L."/>
            <person name="Vaario L.M."/>
            <person name="Yamada A."/>
            <person name="Yan M."/>
            <person name="Wang P."/>
            <person name="Xu J."/>
            <person name="Bruns T."/>
            <person name="Baldrian P."/>
            <person name="Vilgalys R."/>
            <person name="Dunand C."/>
            <person name="Henrissat B."/>
            <person name="Grigoriev I.V."/>
            <person name="Hibbett D."/>
            <person name="Nagy L.G."/>
            <person name="Martin F.M."/>
        </authorList>
    </citation>
    <scope>NUCLEOTIDE SEQUENCE</scope>
    <source>
        <strain evidence="1">P2</strain>
    </source>
</reference>